<protein>
    <recommendedName>
        <fullName evidence="6">TrbM protein</fullName>
    </recommendedName>
</protein>
<keyword evidence="2" id="KW-0614">Plasmid</keyword>
<dbReference type="RefSeq" id="WP_074321337.1">
    <property type="nucleotide sequence ID" value="NZ_CP017011.1"/>
</dbReference>
<accession>A0A2P0QF34</accession>
<geneLocation type="plasmid" evidence="5">
    <name>pPU_RT811</name>
</geneLocation>
<dbReference type="AlphaFoldDB" id="A0A2P0QF34"/>
<evidence type="ECO:0000313" key="2">
    <source>
        <dbReference type="EMBL" id="ARO44984.1"/>
    </source>
</evidence>
<evidence type="ECO:0000313" key="5">
    <source>
        <dbReference type="EMBL" id="ARO45222.1"/>
    </source>
</evidence>
<evidence type="ECO:0000313" key="3">
    <source>
        <dbReference type="EMBL" id="ARO45089.1"/>
    </source>
</evidence>
<reference evidence="2" key="1">
    <citation type="submission" date="2016-03" db="EMBL/GenBank/DDBJ databases">
        <title>The evolution of Pseudomonas syringae pv. actinidiae in New Zealand.</title>
        <authorList>
            <person name="Taiaroa G."/>
            <person name="Poulter R.T.M."/>
            <person name="Lamont I."/>
            <person name="Stockwell P."/>
            <person name="Butler M.I."/>
        </authorList>
    </citation>
    <scope>NUCLEOTIDE SEQUENCE</scope>
    <source>
        <strain evidence="4">B4A</strain>
        <strain evidence="2">RT594</strain>
        <strain evidence="3">RT652</strain>
        <strain evidence="5">RT811</strain>
        <plasmid evidence="5">pPU_RT811</plasmid>
        <plasmid evidence="4">pUR_B4A</plasmid>
        <plasmid evidence="2">pUR_RT594</plasmid>
        <plasmid evidence="3">pUR_RT652</plasmid>
    </source>
</reference>
<evidence type="ECO:0008006" key="6">
    <source>
        <dbReference type="Google" id="ProtNLM"/>
    </source>
</evidence>
<dbReference type="EMBL" id="KX009061">
    <property type="protein sequence ID" value="ARO45089.1"/>
    <property type="molecule type" value="Genomic_DNA"/>
</dbReference>
<dbReference type="InterPro" id="IPR009989">
    <property type="entry name" value="TrbM"/>
</dbReference>
<dbReference type="EMBL" id="KX009060">
    <property type="protein sequence ID" value="ARO44984.1"/>
    <property type="molecule type" value="Genomic_DNA"/>
</dbReference>
<geneLocation type="plasmid" evidence="2">
    <name>pUR_RT594</name>
</geneLocation>
<feature type="chain" id="PRO_5015084756" description="TrbM protein" evidence="1">
    <location>
        <begin position="21"/>
        <end position="109"/>
    </location>
</feature>
<dbReference type="EMBL" id="KX009063">
    <property type="protein sequence ID" value="ARO45222.1"/>
    <property type="molecule type" value="Genomic_DNA"/>
</dbReference>
<organism evidence="2">
    <name type="scientific">Pseudomonas syringae pv. actinidiae</name>
    <dbReference type="NCBI Taxonomy" id="103796"/>
    <lineage>
        <taxon>Bacteria</taxon>
        <taxon>Pseudomonadati</taxon>
        <taxon>Pseudomonadota</taxon>
        <taxon>Gammaproteobacteria</taxon>
        <taxon>Pseudomonadales</taxon>
        <taxon>Pseudomonadaceae</taxon>
        <taxon>Pseudomonas</taxon>
        <taxon>Pseudomonas syringae</taxon>
    </lineage>
</organism>
<evidence type="ECO:0000256" key="1">
    <source>
        <dbReference type="SAM" id="SignalP"/>
    </source>
</evidence>
<dbReference type="Pfam" id="PF07424">
    <property type="entry name" value="TrbM"/>
    <property type="match status" value="1"/>
</dbReference>
<dbReference type="EMBL" id="KX009062">
    <property type="protein sequence ID" value="ARO45180.1"/>
    <property type="molecule type" value="Genomic_DNA"/>
</dbReference>
<name>A0A2P0QF34_PSESF</name>
<geneLocation type="plasmid" evidence="4">
    <name>pUR_B4A</name>
</geneLocation>
<feature type="signal peptide" evidence="1">
    <location>
        <begin position="1"/>
        <end position="20"/>
    </location>
</feature>
<keyword evidence="1" id="KW-0732">Signal</keyword>
<sequence>MTKFFMASVLPFLFAGIAHASEQPPTDYTYGEKSDQDACGAVLCLLGMTRDGDCDKYVNQYFGIVKYKKGKFSPSRTASARGDFVAQCAEDQKGAGEANDKWGRIFRGF</sequence>
<geneLocation type="plasmid" evidence="3">
    <name>pUR_RT652</name>
</geneLocation>
<evidence type="ECO:0000313" key="4">
    <source>
        <dbReference type="EMBL" id="ARO45180.1"/>
    </source>
</evidence>
<proteinExistence type="predicted"/>